<proteinExistence type="predicted"/>
<evidence type="ECO:0008006" key="4">
    <source>
        <dbReference type="Google" id="ProtNLM"/>
    </source>
</evidence>
<sequence>MGGALRWTLLLLTLTAMSLSISVEGGDNNHVYSPCKDTTVQKHDGFTFGITFSSKNSFFLNNDAKNASLQLSPCDKRLSLSNAQLALFRPKVDEISLLTINTSSFSPIAHQIDLAFHKIEEFYEQFDSTREIWLQLEQRFSISNGSRKYRINKEIYEIKQNHTSVSEYYTRLRCCWEELEAMNELPKITATTDEITSFLQVLTKQKEEQKLFQFLNGLDEKYSSQRSQLLLMTPLPSVEAACSLIQQEESQREVFKINKLEVETTALYSRNERFKDAKTCAECGNKGHTSDKCWTVIGYPSWHPKGKKQAYKKGDRPPQNLKGKGKFAAMTEKIDNTGVGLTQQQIEQIQQLMKLLPQHLSQSTVPSIDERRVHMCIGLFSNFKVTIVLQDSYGGFMVAFAGSKYAARSPPAFVANNTHIVTSFTLVWMPSYLVYCHCLSLLQAKYSSLWKQVLEFQRGRLNNLYWKRDGCASCKGKSNFVCINNLECAIKISNCKGRGGSVDCSLGIQLAFSGTDKHYAVFNSWYEVENLRQYSLYGLYSNLRDSLTSQNETPSLQLLGELRETTVQNGDARGNEKNIHYFLNVINASLNDSKDGIGTSK</sequence>
<dbReference type="OrthoDB" id="5544992at2759"/>
<keyword evidence="3" id="KW-1185">Reference proteome</keyword>
<gene>
    <name evidence="2" type="ORF">Cgig2_021856</name>
</gene>
<dbReference type="Proteomes" id="UP001153076">
    <property type="component" value="Unassembled WGS sequence"/>
</dbReference>
<dbReference type="PANTHER" id="PTHR34222:SF97">
    <property type="entry name" value="CATALYTIC REGION, PUTATIVE-RELATED"/>
    <property type="match status" value="1"/>
</dbReference>
<dbReference type="AlphaFoldDB" id="A0A9Q1QCX5"/>
<accession>A0A9Q1QCX5</accession>
<keyword evidence="1" id="KW-0732">Signal</keyword>
<reference evidence="2" key="1">
    <citation type="submission" date="2022-04" db="EMBL/GenBank/DDBJ databases">
        <title>Carnegiea gigantea Genome sequencing and assembly v2.</title>
        <authorList>
            <person name="Copetti D."/>
            <person name="Sanderson M.J."/>
            <person name="Burquez A."/>
            <person name="Wojciechowski M.F."/>
        </authorList>
    </citation>
    <scope>NUCLEOTIDE SEQUENCE</scope>
    <source>
        <strain evidence="2">SGP5-SGP5p</strain>
        <tissue evidence="2">Aerial part</tissue>
    </source>
</reference>
<name>A0A9Q1QCX5_9CARY</name>
<feature type="chain" id="PRO_5040414450" description="CCHC-type domain-containing protein" evidence="1">
    <location>
        <begin position="26"/>
        <end position="601"/>
    </location>
</feature>
<evidence type="ECO:0000313" key="3">
    <source>
        <dbReference type="Proteomes" id="UP001153076"/>
    </source>
</evidence>
<comment type="caution">
    <text evidence="2">The sequence shown here is derived from an EMBL/GenBank/DDBJ whole genome shotgun (WGS) entry which is preliminary data.</text>
</comment>
<evidence type="ECO:0000256" key="1">
    <source>
        <dbReference type="SAM" id="SignalP"/>
    </source>
</evidence>
<dbReference type="EMBL" id="JAKOGI010000357">
    <property type="protein sequence ID" value="KAJ8436185.1"/>
    <property type="molecule type" value="Genomic_DNA"/>
</dbReference>
<protein>
    <recommendedName>
        <fullName evidence="4">CCHC-type domain-containing protein</fullName>
    </recommendedName>
</protein>
<feature type="signal peptide" evidence="1">
    <location>
        <begin position="1"/>
        <end position="25"/>
    </location>
</feature>
<dbReference type="PANTHER" id="PTHR34222">
    <property type="entry name" value="GAG_PRE-INTEGRS DOMAIN-CONTAINING PROTEIN"/>
    <property type="match status" value="1"/>
</dbReference>
<evidence type="ECO:0000313" key="2">
    <source>
        <dbReference type="EMBL" id="KAJ8436185.1"/>
    </source>
</evidence>
<organism evidence="2 3">
    <name type="scientific">Carnegiea gigantea</name>
    <dbReference type="NCBI Taxonomy" id="171969"/>
    <lineage>
        <taxon>Eukaryota</taxon>
        <taxon>Viridiplantae</taxon>
        <taxon>Streptophyta</taxon>
        <taxon>Embryophyta</taxon>
        <taxon>Tracheophyta</taxon>
        <taxon>Spermatophyta</taxon>
        <taxon>Magnoliopsida</taxon>
        <taxon>eudicotyledons</taxon>
        <taxon>Gunneridae</taxon>
        <taxon>Pentapetalae</taxon>
        <taxon>Caryophyllales</taxon>
        <taxon>Cactineae</taxon>
        <taxon>Cactaceae</taxon>
        <taxon>Cactoideae</taxon>
        <taxon>Echinocereeae</taxon>
        <taxon>Carnegiea</taxon>
    </lineage>
</organism>